<gene>
    <name evidence="9" type="ORF">AB6A40_000226</name>
</gene>
<evidence type="ECO:0000259" key="8">
    <source>
        <dbReference type="Pfam" id="PF17681"/>
    </source>
</evidence>
<dbReference type="Proteomes" id="UP001608902">
    <property type="component" value="Unassembled WGS sequence"/>
</dbReference>
<dbReference type="InterPro" id="IPR041470">
    <property type="entry name" value="GCP_N"/>
</dbReference>
<comment type="caution">
    <text evidence="9">The sequence shown here is derived from an EMBL/GenBank/DDBJ whole genome shotgun (WGS) entry which is preliminary data.</text>
</comment>
<feature type="region of interest" description="Disordered" evidence="6">
    <location>
        <begin position="102"/>
        <end position="128"/>
    </location>
</feature>
<evidence type="ECO:0000313" key="10">
    <source>
        <dbReference type="Proteomes" id="UP001608902"/>
    </source>
</evidence>
<sequence length="848" mass="97593">MDEKNELVKRFMQQFACKEENESYINQFLFMQSSIDSNEVNVENEVHRRIARYAKRGMSVANQFRNAVDQLRSCEDIRCADSILHFLLTYADSLKVRRSHSKNVKRSEANSKLPRRLSDSNDSLRCPNEDRLREGSKVRFVAPEASCASAFPNKLDMFADSGSSDTTQHFGDVKSFPVLPAECKTPKPAVDSFDLTRQLLAALQGIEGVFFTRKHGSQSSIIFNDEYCVSDSQRGYVNRLLVLANCFDKLQYISARTEGKDSFTQAFLSCIPDLTSDYANEVSDLYAKLLNCPSSVSLLAITFALRQYEIQLPLLLKFAESSEKMDGIEILNSALRIFWSSSVIEISSCIESVLKRMLDVFLTKLSDWLIHGNVFYSTSSLEWMIVSYADVQDDQAWSMRYKVVEKSVPIFLRSHKDLVEKILITGKCVALMHTIHMEDRKLNTRRSLLMRLNDVSCFYIHCKWPRIAKVIKIMCKEVSSEFFDRICNQFNLYSHFNAIGRHYLLTYEIFAFTLYEKLRKIVEEQRYLKGGSHAFGLAFMSAMTACNSWPPDVSELATLDANCVVVTEMNVNGEWTELPTPRDIYGNATAELRYNAKLPISIIFSHDIMRRYQRIFQFMWSLSSADFRLSSVAEKQASYLGKIAKFFPDMRITCRLFSYIFREVEFTIKTLRNYVLMNIVGSSTEKFNSNMRNKCGNIDQLNALHDAYLLRIEEGLFLTNVFSKIRVQMMMLFESSFEVSTHYSNFLTAAMERRSQSVTNHGNDKGHSHSLELSETARFLVDEEYMSVQEELKTAYYPVVCKLKLDFRCLMVNLMKELLKYSSYPTIAELALQLDLQSFYLSSAKSPV</sequence>
<dbReference type="EMBL" id="JBGFUD010000055">
    <property type="protein sequence ID" value="MFH4973517.1"/>
    <property type="molecule type" value="Genomic_DNA"/>
</dbReference>
<dbReference type="Pfam" id="PF17681">
    <property type="entry name" value="GCP_N_terminal"/>
    <property type="match status" value="1"/>
</dbReference>
<keyword evidence="2 5" id="KW-0963">Cytoplasm</keyword>
<comment type="subcellular location">
    <subcellularLocation>
        <location evidence="5">Cytoplasm</location>
        <location evidence="5">Cytoskeleton</location>
        <location evidence="5">Microtubule organizing center</location>
    </subcellularLocation>
</comment>
<dbReference type="GO" id="GO:0005815">
    <property type="term" value="C:microtubule organizing center"/>
    <property type="evidence" value="ECO:0007669"/>
    <property type="project" value="UniProtKB-SubCell"/>
</dbReference>
<dbReference type="GO" id="GO:0005874">
    <property type="term" value="C:microtubule"/>
    <property type="evidence" value="ECO:0007669"/>
    <property type="project" value="UniProtKB-KW"/>
</dbReference>
<evidence type="ECO:0000256" key="6">
    <source>
        <dbReference type="SAM" id="MobiDB-lite"/>
    </source>
</evidence>
<comment type="similarity">
    <text evidence="1 5">Belongs to the TUBGCP family.</text>
</comment>
<organism evidence="9 10">
    <name type="scientific">Gnathostoma spinigerum</name>
    <dbReference type="NCBI Taxonomy" id="75299"/>
    <lineage>
        <taxon>Eukaryota</taxon>
        <taxon>Metazoa</taxon>
        <taxon>Ecdysozoa</taxon>
        <taxon>Nematoda</taxon>
        <taxon>Chromadorea</taxon>
        <taxon>Rhabditida</taxon>
        <taxon>Spirurina</taxon>
        <taxon>Gnathostomatomorpha</taxon>
        <taxon>Gnathostomatoidea</taxon>
        <taxon>Gnathostomatidae</taxon>
        <taxon>Gnathostoma</taxon>
    </lineage>
</organism>
<feature type="domain" description="Gamma tubulin complex component C-terminal" evidence="7">
    <location>
        <begin position="492"/>
        <end position="840"/>
    </location>
</feature>
<evidence type="ECO:0000259" key="7">
    <source>
        <dbReference type="Pfam" id="PF04130"/>
    </source>
</evidence>
<dbReference type="Pfam" id="PF04130">
    <property type="entry name" value="GCP_C_terminal"/>
    <property type="match status" value="1"/>
</dbReference>
<dbReference type="Gene3D" id="1.20.120.1900">
    <property type="entry name" value="Gamma-tubulin complex, C-terminal domain"/>
    <property type="match status" value="1"/>
</dbReference>
<dbReference type="InterPro" id="IPR040457">
    <property type="entry name" value="GCP_C"/>
</dbReference>
<evidence type="ECO:0000256" key="4">
    <source>
        <dbReference type="ARBA" id="ARBA00023212"/>
    </source>
</evidence>
<keyword evidence="4 5" id="KW-0206">Cytoskeleton</keyword>
<keyword evidence="3 5" id="KW-0493">Microtubule</keyword>
<evidence type="ECO:0000313" key="9">
    <source>
        <dbReference type="EMBL" id="MFH4973517.1"/>
    </source>
</evidence>
<protein>
    <recommendedName>
        <fullName evidence="5">Gamma-tubulin complex component</fullName>
    </recommendedName>
</protein>
<proteinExistence type="inferred from homology"/>
<keyword evidence="10" id="KW-1185">Reference proteome</keyword>
<dbReference type="InterPro" id="IPR042241">
    <property type="entry name" value="GCP_C_sf"/>
</dbReference>
<evidence type="ECO:0000256" key="3">
    <source>
        <dbReference type="ARBA" id="ARBA00022701"/>
    </source>
</evidence>
<dbReference type="AlphaFoldDB" id="A0ABD6EA13"/>
<name>A0ABD6EA13_9BILA</name>
<evidence type="ECO:0000256" key="1">
    <source>
        <dbReference type="ARBA" id="ARBA00010337"/>
    </source>
</evidence>
<reference evidence="9 10" key="1">
    <citation type="submission" date="2024-08" db="EMBL/GenBank/DDBJ databases">
        <title>Gnathostoma spinigerum genome.</title>
        <authorList>
            <person name="Gonzalez-Bertolin B."/>
            <person name="Monzon S."/>
            <person name="Zaballos A."/>
            <person name="Jimenez P."/>
            <person name="Dekumyoy P."/>
            <person name="Varona S."/>
            <person name="Cuesta I."/>
            <person name="Sumanam S."/>
            <person name="Adisakwattana P."/>
            <person name="Gasser R.B."/>
            <person name="Hernandez-Gonzalez A."/>
            <person name="Young N.D."/>
            <person name="Perteguer M.J."/>
        </authorList>
    </citation>
    <scope>NUCLEOTIDE SEQUENCE [LARGE SCALE GENOMIC DNA]</scope>
    <source>
        <strain evidence="9">AL3</strain>
        <tissue evidence="9">Liver</tissue>
    </source>
</reference>
<accession>A0ABD6EA13</accession>
<dbReference type="InterPro" id="IPR007259">
    <property type="entry name" value="GCP"/>
</dbReference>
<evidence type="ECO:0000256" key="5">
    <source>
        <dbReference type="RuleBase" id="RU363050"/>
    </source>
</evidence>
<feature type="domain" description="Gamma tubulin complex component protein N-terminal" evidence="8">
    <location>
        <begin position="197"/>
        <end position="484"/>
    </location>
</feature>
<evidence type="ECO:0000256" key="2">
    <source>
        <dbReference type="ARBA" id="ARBA00022490"/>
    </source>
</evidence>
<dbReference type="PANTHER" id="PTHR19302">
    <property type="entry name" value="GAMMA TUBULIN COMPLEX PROTEIN"/>
    <property type="match status" value="1"/>
</dbReference>